<keyword evidence="1" id="KW-0472">Membrane</keyword>
<gene>
    <name evidence="2" type="ORF">HZF24_14180</name>
</gene>
<evidence type="ECO:0000256" key="1">
    <source>
        <dbReference type="SAM" id="Phobius"/>
    </source>
</evidence>
<dbReference type="EMBL" id="JACBNQ010000019">
    <property type="protein sequence ID" value="NYB75291.1"/>
    <property type="molecule type" value="Genomic_DNA"/>
</dbReference>
<proteinExistence type="predicted"/>
<evidence type="ECO:0000313" key="3">
    <source>
        <dbReference type="Proteomes" id="UP000611629"/>
    </source>
</evidence>
<dbReference type="AlphaFoldDB" id="A0A974GXK2"/>
<feature type="transmembrane region" description="Helical" evidence="1">
    <location>
        <begin position="160"/>
        <end position="178"/>
    </location>
</feature>
<sequence>MVGIVLYISVFAAISPALSNDGGMSNWLSSLGGTSWSEEAGLGYVFISVSIYLMSIFVAAYAMTSVSRLKKEETEGRVEMLLDKPVSRIRWMSSHLIVAALCSAALLLVMGIAGGLFYGIAAGDVSGGFWSILTMSVSKLPPVLIFLGITALLYGFCPKIMALGWVIWLSSVMLELAWEGQIIDWSIMQISPFAYTHYTIDITNLPLIPLFLLLCLFSILTAIGLWGFRNRNVLTKS</sequence>
<feature type="transmembrane region" description="Helical" evidence="1">
    <location>
        <begin position="43"/>
        <end position="63"/>
    </location>
</feature>
<accession>A0A974GXK2</accession>
<dbReference type="Proteomes" id="UP000611629">
    <property type="component" value="Unassembled WGS sequence"/>
</dbReference>
<feature type="transmembrane region" description="Helical" evidence="1">
    <location>
        <begin position="96"/>
        <end position="121"/>
    </location>
</feature>
<evidence type="ECO:0008006" key="4">
    <source>
        <dbReference type="Google" id="ProtNLM"/>
    </source>
</evidence>
<comment type="caution">
    <text evidence="2">The sequence shown here is derived from an EMBL/GenBank/DDBJ whole genome shotgun (WGS) entry which is preliminary data.</text>
</comment>
<dbReference type="RefSeq" id="WP_179238993.1">
    <property type="nucleotide sequence ID" value="NZ_JACBNQ010000019.1"/>
</dbReference>
<evidence type="ECO:0000313" key="2">
    <source>
        <dbReference type="EMBL" id="NYB75291.1"/>
    </source>
</evidence>
<keyword evidence="1" id="KW-0812">Transmembrane</keyword>
<protein>
    <recommendedName>
        <fullName evidence="4">ABC transporter permease</fullName>
    </recommendedName>
</protein>
<keyword evidence="1" id="KW-1133">Transmembrane helix</keyword>
<reference evidence="2" key="1">
    <citation type="submission" date="2020-07" db="EMBL/GenBank/DDBJ databases">
        <title>Genomic analysis of a strain of Sedimentibacter Hydroxybenzoicus DSM7310.</title>
        <authorList>
            <person name="Ma S."/>
        </authorList>
    </citation>
    <scope>NUCLEOTIDE SEQUENCE</scope>
    <source>
        <strain evidence="2">DSM 7310</strain>
    </source>
</reference>
<name>A0A974GXK2_SEDHY</name>
<keyword evidence="3" id="KW-1185">Reference proteome</keyword>
<feature type="transmembrane region" description="Helical" evidence="1">
    <location>
        <begin position="207"/>
        <end position="228"/>
    </location>
</feature>
<organism evidence="2 3">
    <name type="scientific">Sedimentibacter hydroxybenzoicus DSM 7310</name>
    <dbReference type="NCBI Taxonomy" id="1123245"/>
    <lineage>
        <taxon>Bacteria</taxon>
        <taxon>Bacillati</taxon>
        <taxon>Bacillota</taxon>
        <taxon>Tissierellia</taxon>
        <taxon>Sedimentibacter</taxon>
    </lineage>
</organism>
<feature type="transmembrane region" description="Helical" evidence="1">
    <location>
        <begin position="127"/>
        <end position="153"/>
    </location>
</feature>